<keyword evidence="1 3" id="KW-0853">WD repeat</keyword>
<dbReference type="PROSITE" id="PS50294">
    <property type="entry name" value="WD_REPEATS_REGION"/>
    <property type="match status" value="6"/>
</dbReference>
<dbReference type="InterPro" id="IPR001810">
    <property type="entry name" value="F-box_dom"/>
</dbReference>
<dbReference type="FunFam" id="2.130.10.10:FF:000715">
    <property type="entry name" value="F-box protein MET30"/>
    <property type="match status" value="1"/>
</dbReference>
<sequence length="514" mass="58424">MDKIGVDDSSSASSCSSMGHHRTHALRLGPSSSSGHPYQAPAATNSPTTTLRYSNSAKNGLKYCKKPQEFHEKLSISRQWFTNFDDDEKNVFLRELLALCGSSQIHVLSSLLEPRLHQYCPPNCQDPFVSLPFHVAIKILSFLDPVSLCRCVQVCRCWRKLCEEQKLWKTLCNQPRDYRLSSFNAEEQHKKKFTDVDGTVRWRNIFAERYRWWRNWNKGRCVVRTFEGHTQGISCVQFDEDHIVSGSSDSTIKVWDIRTNNPLAVMNLTGHSATVRCLQLDGNHLASGSSDNTLKVWDLSLNNSWSSIACKVTMVGHLNSVRCLQMDDTKIVSGSYDTTLKLWDLNTGQCRSTLRGHDEAVLCLQFDDRKIVSGSADNTIKIWDLVSGQCILTLHNAHQNAVTCLQFDERRIVTGSLDCTIKFWDVRTGRWLNTLDWMQHEGHTGVIRCLQADSWRIVSAADDKTLKVWNLHTGKRIITLKSHTDGVTCLQFSDLRIVSGSYDKTVKLWDFSIC</sequence>
<dbReference type="PANTHER" id="PTHR19849:SF1">
    <property type="entry name" value="F-BOX_WD REPEAT-CONTAINING PROTEIN 7"/>
    <property type="match status" value="1"/>
</dbReference>
<dbReference type="GO" id="GO:0043161">
    <property type="term" value="P:proteasome-mediated ubiquitin-dependent protein catabolic process"/>
    <property type="evidence" value="ECO:0007669"/>
    <property type="project" value="TreeGrafter"/>
</dbReference>
<proteinExistence type="predicted"/>
<dbReference type="FunFam" id="2.130.10.10:FF:001203">
    <property type="entry name" value="F-box/WD repeat-containing protein 1A"/>
    <property type="match status" value="2"/>
</dbReference>
<accession>A0A915KXB9</accession>
<dbReference type="InterPro" id="IPR015943">
    <property type="entry name" value="WD40/YVTN_repeat-like_dom_sf"/>
</dbReference>
<dbReference type="SUPFAM" id="SSF81383">
    <property type="entry name" value="F-box domain"/>
    <property type="match status" value="1"/>
</dbReference>
<feature type="repeat" description="WD" evidence="3">
    <location>
        <begin position="480"/>
        <end position="514"/>
    </location>
</feature>
<feature type="repeat" description="WD" evidence="3">
    <location>
        <begin position="226"/>
        <end position="265"/>
    </location>
</feature>
<feature type="repeat" description="WD" evidence="3">
    <location>
        <begin position="354"/>
        <end position="393"/>
    </location>
</feature>
<evidence type="ECO:0000256" key="4">
    <source>
        <dbReference type="SAM" id="MobiDB-lite"/>
    </source>
</evidence>
<dbReference type="InterPro" id="IPR036047">
    <property type="entry name" value="F-box-like_dom_sf"/>
</dbReference>
<dbReference type="OMA" id="CHVRTFE"/>
<feature type="repeat" description="WD" evidence="3">
    <location>
        <begin position="440"/>
        <end position="479"/>
    </location>
</feature>
<dbReference type="GO" id="GO:0010992">
    <property type="term" value="P:ubiquitin recycling"/>
    <property type="evidence" value="ECO:0007669"/>
    <property type="project" value="TreeGrafter"/>
</dbReference>
<dbReference type="Gene3D" id="2.130.10.10">
    <property type="entry name" value="YVTN repeat-like/Quinoprotein amine dehydrogenase"/>
    <property type="match status" value="3"/>
</dbReference>
<dbReference type="InterPro" id="IPR036322">
    <property type="entry name" value="WD40_repeat_dom_sf"/>
</dbReference>
<dbReference type="PRINTS" id="PR00320">
    <property type="entry name" value="GPROTEINBRPT"/>
</dbReference>
<feature type="region of interest" description="Disordered" evidence="4">
    <location>
        <begin position="1"/>
        <end position="51"/>
    </location>
</feature>
<dbReference type="SMART" id="SM00256">
    <property type="entry name" value="FBOX"/>
    <property type="match status" value="1"/>
</dbReference>
<feature type="repeat" description="WD" evidence="3">
    <location>
        <begin position="268"/>
        <end position="300"/>
    </location>
</feature>
<evidence type="ECO:0000256" key="1">
    <source>
        <dbReference type="ARBA" id="ARBA00022574"/>
    </source>
</evidence>
<feature type="repeat" description="WD" evidence="3">
    <location>
        <begin position="395"/>
        <end position="434"/>
    </location>
</feature>
<dbReference type="PROSITE" id="PS50181">
    <property type="entry name" value="FBOX"/>
    <property type="match status" value="1"/>
</dbReference>
<dbReference type="Pfam" id="PF12937">
    <property type="entry name" value="F-box-like"/>
    <property type="match status" value="1"/>
</dbReference>
<dbReference type="PROSITE" id="PS00678">
    <property type="entry name" value="WD_REPEATS_1"/>
    <property type="match status" value="7"/>
</dbReference>
<dbReference type="WBParaSite" id="nRc.2.0.1.t42160-RA">
    <property type="protein sequence ID" value="nRc.2.0.1.t42160-RA"/>
    <property type="gene ID" value="nRc.2.0.1.g42160"/>
</dbReference>
<keyword evidence="6" id="KW-1185">Reference proteome</keyword>
<dbReference type="GO" id="GO:0005737">
    <property type="term" value="C:cytoplasm"/>
    <property type="evidence" value="ECO:0007669"/>
    <property type="project" value="TreeGrafter"/>
</dbReference>
<dbReference type="Pfam" id="PF00400">
    <property type="entry name" value="WD40"/>
    <property type="match status" value="7"/>
</dbReference>
<evidence type="ECO:0000313" key="7">
    <source>
        <dbReference type="WBParaSite" id="nRc.2.0.1.t42160-RA"/>
    </source>
</evidence>
<reference evidence="7" key="1">
    <citation type="submission" date="2022-11" db="UniProtKB">
        <authorList>
            <consortium name="WormBaseParasite"/>
        </authorList>
    </citation>
    <scope>IDENTIFICATION</scope>
</reference>
<dbReference type="SUPFAM" id="SSF50978">
    <property type="entry name" value="WD40 repeat-like"/>
    <property type="match status" value="1"/>
</dbReference>
<feature type="compositionally biased region" description="Polar residues" evidence="4">
    <location>
        <begin position="30"/>
        <end position="51"/>
    </location>
</feature>
<dbReference type="GO" id="GO:0005634">
    <property type="term" value="C:nucleus"/>
    <property type="evidence" value="ECO:0007669"/>
    <property type="project" value="TreeGrafter"/>
</dbReference>
<dbReference type="CDD" id="cd00200">
    <property type="entry name" value="WD40"/>
    <property type="match status" value="1"/>
</dbReference>
<evidence type="ECO:0000313" key="6">
    <source>
        <dbReference type="Proteomes" id="UP000887565"/>
    </source>
</evidence>
<keyword evidence="2" id="KW-0677">Repeat</keyword>
<feature type="domain" description="F-box" evidence="5">
    <location>
        <begin position="125"/>
        <end position="171"/>
    </location>
</feature>
<dbReference type="InterPro" id="IPR001680">
    <property type="entry name" value="WD40_rpt"/>
</dbReference>
<dbReference type="Proteomes" id="UP000887565">
    <property type="component" value="Unplaced"/>
</dbReference>
<dbReference type="PROSITE" id="PS50082">
    <property type="entry name" value="WD_REPEATS_2"/>
    <property type="match status" value="7"/>
</dbReference>
<dbReference type="AlphaFoldDB" id="A0A915KXB9"/>
<feature type="repeat" description="WD" evidence="3">
    <location>
        <begin position="314"/>
        <end position="353"/>
    </location>
</feature>
<dbReference type="Gene3D" id="1.20.1280.50">
    <property type="match status" value="1"/>
</dbReference>
<dbReference type="SMART" id="SM00320">
    <property type="entry name" value="WD40"/>
    <property type="match status" value="7"/>
</dbReference>
<evidence type="ECO:0000256" key="3">
    <source>
        <dbReference type="PROSITE-ProRule" id="PRU00221"/>
    </source>
</evidence>
<dbReference type="InterPro" id="IPR019775">
    <property type="entry name" value="WD40_repeat_CS"/>
</dbReference>
<dbReference type="InterPro" id="IPR020472">
    <property type="entry name" value="WD40_PAC1"/>
</dbReference>
<dbReference type="GO" id="GO:0043130">
    <property type="term" value="F:ubiquitin binding"/>
    <property type="evidence" value="ECO:0007669"/>
    <property type="project" value="TreeGrafter"/>
</dbReference>
<evidence type="ECO:0000259" key="5">
    <source>
        <dbReference type="PROSITE" id="PS50181"/>
    </source>
</evidence>
<evidence type="ECO:0000256" key="2">
    <source>
        <dbReference type="ARBA" id="ARBA00022737"/>
    </source>
</evidence>
<organism evidence="6 7">
    <name type="scientific">Romanomermis culicivorax</name>
    <name type="common">Nematode worm</name>
    <dbReference type="NCBI Taxonomy" id="13658"/>
    <lineage>
        <taxon>Eukaryota</taxon>
        <taxon>Metazoa</taxon>
        <taxon>Ecdysozoa</taxon>
        <taxon>Nematoda</taxon>
        <taxon>Enoplea</taxon>
        <taxon>Dorylaimia</taxon>
        <taxon>Mermithida</taxon>
        <taxon>Mermithoidea</taxon>
        <taxon>Mermithidae</taxon>
        <taxon>Romanomermis</taxon>
    </lineage>
</organism>
<dbReference type="PANTHER" id="PTHR19849">
    <property type="entry name" value="PHOSPHOLIPASE A-2-ACTIVATING PROTEIN"/>
    <property type="match status" value="1"/>
</dbReference>
<protein>
    <submittedName>
        <fullName evidence="7">F-box domain-containing protein</fullName>
    </submittedName>
</protein>
<name>A0A915KXB9_ROMCU</name>